<sequence length="62" mass="6947">MGLKQIRQRRGLTQQRLSDKSGVPQPNISDIETGQRPAEQLWLGTAAKLADALDCDPREFLK</sequence>
<accession>A0A6I1GXN8</accession>
<keyword evidence="4" id="KW-1185">Reference proteome</keyword>
<proteinExistence type="predicted"/>
<dbReference type="Proteomes" id="UP000441772">
    <property type="component" value="Unassembled WGS sequence"/>
</dbReference>
<dbReference type="AlphaFoldDB" id="A0A6I1GXN8"/>
<reference evidence="3 4" key="1">
    <citation type="submission" date="2019-09" db="EMBL/GenBank/DDBJ databases">
        <title>Characterization of the phylogenetic diversity of two novel species belonging to the genus Bifidobacterium: Bifidobacterium cebidarum sp. nov. and Bifidobacterium leontopitheci sp. nov.</title>
        <authorList>
            <person name="Lugli G.A."/>
            <person name="Duranti S."/>
            <person name="Milani C."/>
            <person name="Turroni F."/>
            <person name="Ventura M."/>
        </authorList>
    </citation>
    <scope>NUCLEOTIDE SEQUENCE [LARGE SCALE GENOMIC DNA]</scope>
    <source>
        <strain evidence="3 4">LMG 31471</strain>
    </source>
</reference>
<protein>
    <submittedName>
        <fullName evidence="3">Transcriptional regulator</fullName>
    </submittedName>
</protein>
<evidence type="ECO:0000313" key="4">
    <source>
        <dbReference type="Proteomes" id="UP000441772"/>
    </source>
</evidence>
<dbReference type="RefSeq" id="WP_152233563.1">
    <property type="nucleotide sequence ID" value="NZ_JBHSKZ010000028.1"/>
</dbReference>
<feature type="domain" description="HTH cro/C1-type" evidence="2">
    <location>
        <begin position="3"/>
        <end position="60"/>
    </location>
</feature>
<dbReference type="SMART" id="SM00530">
    <property type="entry name" value="HTH_XRE"/>
    <property type="match status" value="1"/>
</dbReference>
<dbReference type="PROSITE" id="PS50943">
    <property type="entry name" value="HTH_CROC1"/>
    <property type="match status" value="1"/>
</dbReference>
<feature type="compositionally biased region" description="Basic residues" evidence="1">
    <location>
        <begin position="1"/>
        <end position="10"/>
    </location>
</feature>
<organism evidence="3 4">
    <name type="scientific">Bifidobacterium leontopitheci</name>
    <dbReference type="NCBI Taxonomy" id="2650774"/>
    <lineage>
        <taxon>Bacteria</taxon>
        <taxon>Bacillati</taxon>
        <taxon>Actinomycetota</taxon>
        <taxon>Actinomycetes</taxon>
        <taxon>Bifidobacteriales</taxon>
        <taxon>Bifidobacteriaceae</taxon>
        <taxon>Bifidobacterium</taxon>
    </lineage>
</organism>
<evidence type="ECO:0000256" key="1">
    <source>
        <dbReference type="SAM" id="MobiDB-lite"/>
    </source>
</evidence>
<dbReference type="InterPro" id="IPR001387">
    <property type="entry name" value="Cro/C1-type_HTH"/>
</dbReference>
<dbReference type="EMBL" id="WBVT01000002">
    <property type="protein sequence ID" value="KAB7791221.1"/>
    <property type="molecule type" value="Genomic_DNA"/>
</dbReference>
<comment type="caution">
    <text evidence="3">The sequence shown here is derived from an EMBL/GenBank/DDBJ whole genome shotgun (WGS) entry which is preliminary data.</text>
</comment>
<dbReference type="InterPro" id="IPR010982">
    <property type="entry name" value="Lambda_DNA-bd_dom_sf"/>
</dbReference>
<dbReference type="SUPFAM" id="SSF47413">
    <property type="entry name" value="lambda repressor-like DNA-binding domains"/>
    <property type="match status" value="1"/>
</dbReference>
<dbReference type="Gene3D" id="1.10.260.40">
    <property type="entry name" value="lambda repressor-like DNA-binding domains"/>
    <property type="match status" value="1"/>
</dbReference>
<name>A0A6I1GXN8_9BIFI</name>
<dbReference type="Pfam" id="PF01381">
    <property type="entry name" value="HTH_3"/>
    <property type="match status" value="1"/>
</dbReference>
<feature type="region of interest" description="Disordered" evidence="1">
    <location>
        <begin position="1"/>
        <end position="31"/>
    </location>
</feature>
<dbReference type="CDD" id="cd00093">
    <property type="entry name" value="HTH_XRE"/>
    <property type="match status" value="1"/>
</dbReference>
<evidence type="ECO:0000259" key="2">
    <source>
        <dbReference type="PROSITE" id="PS50943"/>
    </source>
</evidence>
<gene>
    <name evidence="3" type="ORF">F7D09_0174</name>
</gene>
<evidence type="ECO:0000313" key="3">
    <source>
        <dbReference type="EMBL" id="KAB7791221.1"/>
    </source>
</evidence>
<dbReference type="GO" id="GO:0003677">
    <property type="term" value="F:DNA binding"/>
    <property type="evidence" value="ECO:0007669"/>
    <property type="project" value="InterPro"/>
</dbReference>